<keyword evidence="4" id="KW-1185">Reference proteome</keyword>
<dbReference type="Gene3D" id="3.40.50.300">
    <property type="entry name" value="P-loop containing nucleotide triphosphate hydrolases"/>
    <property type="match status" value="1"/>
</dbReference>
<dbReference type="RefSeq" id="WP_377785407.1">
    <property type="nucleotide sequence ID" value="NZ_JBHSLI010000002.1"/>
</dbReference>
<comment type="caution">
    <text evidence="3">The sequence shown here is derived from an EMBL/GenBank/DDBJ whole genome shotgun (WGS) entry which is preliminary data.</text>
</comment>
<keyword evidence="1" id="KW-1188">Viral release from host cell</keyword>
<accession>A0ABW0F0C8</accession>
<feature type="domain" description="Terminase large subunit gp17-like C-terminal" evidence="2">
    <location>
        <begin position="287"/>
        <end position="434"/>
    </location>
</feature>
<sequence length="448" mass="49497">MSHSSVRSLLDALMPLPLAERVRLLKRLAETAPPDWIEVIKAQWTIWARPDQLPPSPWKPVWLVLGGRGAGKTRTGAEWVKGMALGHPPFAGRRTDRIALVGETQGQVRDVMIEGVSGLLSIHTRWERPVWQPSLRRLQWPNGAIAQVFSAEDPEGLRGPQFGAAWCDELAKWPNLQECWDMLQFGLRLGELPRQVITTTPRPVPLLKRLLVEPHIAVSRARTQDNRYNLAAEFVRAVTETYGGTRLGRQELDGEIVEESPDALWTRAMLEAVRERQHPPLARIAVAVDPPATSSQRADRCGLVVAGIDEAGLGHVLEDATMAGARPQEWAEKAVALYRRHEADALVVEVNQGGEMVESVIREVDAGVPVVSVRATRGKYLRAEPVAALYAQGRVRHAGAFPELEDEICSFGPGGLEGGRSPDRLDALVWALTHLMLAPRGRPRVRGM</sequence>
<proteinExistence type="predicted"/>
<evidence type="ECO:0000256" key="1">
    <source>
        <dbReference type="ARBA" id="ARBA00022612"/>
    </source>
</evidence>
<evidence type="ECO:0000259" key="2">
    <source>
        <dbReference type="Pfam" id="PF17289"/>
    </source>
</evidence>
<dbReference type="Pfam" id="PF03237">
    <property type="entry name" value="Terminase_6N"/>
    <property type="match status" value="1"/>
</dbReference>
<evidence type="ECO:0000313" key="4">
    <source>
        <dbReference type="Proteomes" id="UP001595976"/>
    </source>
</evidence>
<gene>
    <name evidence="3" type="ORF">ACFPK2_07455</name>
</gene>
<reference evidence="4" key="1">
    <citation type="journal article" date="2019" name="Int. J. Syst. Evol. Microbiol.">
        <title>The Global Catalogue of Microorganisms (GCM) 10K type strain sequencing project: providing services to taxonomists for standard genome sequencing and annotation.</title>
        <authorList>
            <consortium name="The Broad Institute Genomics Platform"/>
            <consortium name="The Broad Institute Genome Sequencing Center for Infectious Disease"/>
            <person name="Wu L."/>
            <person name="Ma J."/>
        </authorList>
    </citation>
    <scope>NUCLEOTIDE SEQUENCE [LARGE SCALE GENOMIC DNA]</scope>
    <source>
        <strain evidence="4">CGMCC 1.15643</strain>
    </source>
</reference>
<dbReference type="InterPro" id="IPR027417">
    <property type="entry name" value="P-loop_NTPase"/>
</dbReference>
<protein>
    <submittedName>
        <fullName evidence="3">DNA-packaging protein</fullName>
    </submittedName>
</protein>
<dbReference type="Proteomes" id="UP001595976">
    <property type="component" value="Unassembled WGS sequence"/>
</dbReference>
<dbReference type="Gene3D" id="3.30.420.240">
    <property type="match status" value="1"/>
</dbReference>
<evidence type="ECO:0000313" key="3">
    <source>
        <dbReference type="EMBL" id="MFC5292824.1"/>
    </source>
</evidence>
<organism evidence="3 4">
    <name type="scientific">Bosea minatitlanensis</name>
    <dbReference type="NCBI Taxonomy" id="128782"/>
    <lineage>
        <taxon>Bacteria</taxon>
        <taxon>Pseudomonadati</taxon>
        <taxon>Pseudomonadota</taxon>
        <taxon>Alphaproteobacteria</taxon>
        <taxon>Hyphomicrobiales</taxon>
        <taxon>Boseaceae</taxon>
        <taxon>Bosea</taxon>
    </lineage>
</organism>
<name>A0ABW0F0C8_9HYPH</name>
<dbReference type="InterPro" id="IPR035421">
    <property type="entry name" value="Terminase_6C"/>
</dbReference>
<dbReference type="EMBL" id="JBHSLI010000002">
    <property type="protein sequence ID" value="MFC5292824.1"/>
    <property type="molecule type" value="Genomic_DNA"/>
</dbReference>
<dbReference type="Pfam" id="PF17289">
    <property type="entry name" value="Terminase_6C"/>
    <property type="match status" value="1"/>
</dbReference>